<dbReference type="InterPro" id="IPR058245">
    <property type="entry name" value="NreC/VraR/RcsB-like_REC"/>
</dbReference>
<keyword evidence="4" id="KW-1185">Reference proteome</keyword>
<accession>A0A4R7PC77</accession>
<feature type="modified residue" description="4-aspartylphosphate" evidence="1">
    <location>
        <position position="56"/>
    </location>
</feature>
<organism evidence="3 4">
    <name type="scientific">Panacagrimonas perspica</name>
    <dbReference type="NCBI Taxonomy" id="381431"/>
    <lineage>
        <taxon>Bacteria</taxon>
        <taxon>Pseudomonadati</taxon>
        <taxon>Pseudomonadota</taxon>
        <taxon>Gammaproteobacteria</taxon>
        <taxon>Nevskiales</taxon>
        <taxon>Nevskiaceae</taxon>
        <taxon>Panacagrimonas</taxon>
    </lineage>
</organism>
<proteinExistence type="predicted"/>
<dbReference type="PROSITE" id="PS50110">
    <property type="entry name" value="RESPONSE_REGULATORY"/>
    <property type="match status" value="1"/>
</dbReference>
<protein>
    <submittedName>
        <fullName evidence="3">Response regulator receiver domain-containing protein</fullName>
    </submittedName>
</protein>
<dbReference type="RefSeq" id="WP_133879736.1">
    <property type="nucleotide sequence ID" value="NZ_MWIN01000022.1"/>
</dbReference>
<evidence type="ECO:0000313" key="4">
    <source>
        <dbReference type="Proteomes" id="UP000295341"/>
    </source>
</evidence>
<dbReference type="InterPro" id="IPR011006">
    <property type="entry name" value="CheY-like_superfamily"/>
</dbReference>
<dbReference type="InterPro" id="IPR052048">
    <property type="entry name" value="ST_Response_Regulator"/>
</dbReference>
<dbReference type="CDD" id="cd17535">
    <property type="entry name" value="REC_NarL-like"/>
    <property type="match status" value="1"/>
</dbReference>
<dbReference type="SMART" id="SM00448">
    <property type="entry name" value="REC"/>
    <property type="match status" value="1"/>
</dbReference>
<dbReference type="Pfam" id="PF00072">
    <property type="entry name" value="Response_reg"/>
    <property type="match status" value="1"/>
</dbReference>
<dbReference type="PANTHER" id="PTHR43228">
    <property type="entry name" value="TWO-COMPONENT RESPONSE REGULATOR"/>
    <property type="match status" value="1"/>
</dbReference>
<evidence type="ECO:0000256" key="1">
    <source>
        <dbReference type="PROSITE-ProRule" id="PRU00169"/>
    </source>
</evidence>
<dbReference type="Proteomes" id="UP000295341">
    <property type="component" value="Unassembled WGS sequence"/>
</dbReference>
<reference evidence="3 4" key="1">
    <citation type="submission" date="2019-03" db="EMBL/GenBank/DDBJ databases">
        <title>Genomic Encyclopedia of Type Strains, Phase IV (KMG-IV): sequencing the most valuable type-strain genomes for metagenomic binning, comparative biology and taxonomic classification.</title>
        <authorList>
            <person name="Goeker M."/>
        </authorList>
    </citation>
    <scope>NUCLEOTIDE SEQUENCE [LARGE SCALE GENOMIC DNA]</scope>
    <source>
        <strain evidence="3 4">DSM 26377</strain>
    </source>
</reference>
<gene>
    <name evidence="3" type="ORF">DFR24_0480</name>
</gene>
<dbReference type="SUPFAM" id="SSF52172">
    <property type="entry name" value="CheY-like"/>
    <property type="match status" value="1"/>
</dbReference>
<dbReference type="GO" id="GO:0000160">
    <property type="term" value="P:phosphorelay signal transduction system"/>
    <property type="evidence" value="ECO:0007669"/>
    <property type="project" value="InterPro"/>
</dbReference>
<comment type="caution">
    <text evidence="3">The sequence shown here is derived from an EMBL/GenBank/DDBJ whole genome shotgun (WGS) entry which is preliminary data.</text>
</comment>
<feature type="domain" description="Response regulatory" evidence="2">
    <location>
        <begin position="5"/>
        <end position="121"/>
    </location>
</feature>
<evidence type="ECO:0000259" key="2">
    <source>
        <dbReference type="PROSITE" id="PS50110"/>
    </source>
</evidence>
<sequence>MDKLRTLLIDDNKGFVVLAKHLLASVAEVDVIGCGYDGFDAVRMAEELRPDLIIIDLAMPGMGGLQATRLIKAQDSPPRVIIASHYDDASHREHAAGAGADGFVNKQEFEHRIPELVRGFVPGVTHA</sequence>
<name>A0A4R7PC77_9GAMM</name>
<evidence type="ECO:0000313" key="3">
    <source>
        <dbReference type="EMBL" id="TDU31121.1"/>
    </source>
</evidence>
<dbReference type="PANTHER" id="PTHR43228:SF1">
    <property type="entry name" value="TWO-COMPONENT RESPONSE REGULATOR ARR22"/>
    <property type="match status" value="1"/>
</dbReference>
<dbReference type="EMBL" id="SOBT01000008">
    <property type="protein sequence ID" value="TDU31121.1"/>
    <property type="molecule type" value="Genomic_DNA"/>
</dbReference>
<dbReference type="OrthoDB" id="9793421at2"/>
<dbReference type="InterPro" id="IPR001789">
    <property type="entry name" value="Sig_transdc_resp-reg_receiver"/>
</dbReference>
<dbReference type="Gene3D" id="3.40.50.2300">
    <property type="match status" value="1"/>
</dbReference>
<dbReference type="AlphaFoldDB" id="A0A4R7PC77"/>
<keyword evidence="1" id="KW-0597">Phosphoprotein</keyword>